<dbReference type="EMBL" id="MU003704">
    <property type="protein sequence ID" value="KAF2807759.1"/>
    <property type="molecule type" value="Genomic_DNA"/>
</dbReference>
<dbReference type="GeneID" id="54461271"/>
<sequence>MPFHRLLDLAVICDKYDTVKIVRPFVTAWSRDLEELSLQNGYEESLFIAWTFGYHSIYQSLSSRLVLFTIKGPDGECLNSGGDFLGPTMPLDSIETIVRVRQDTISALLDTCYKKFDAVLAATHACVVSQPSDNRQSVEACHASVVGSLVRGFHQLGLFPKRPTASEVPRNINELSKSLMDLTIYFHKSCEGSRYNHTIEDHTECTKAAQLSDSIQDILKKIPSAVLDSHKKHMDDQAKK</sequence>
<reference evidence="3" key="3">
    <citation type="submission" date="2025-04" db="UniProtKB">
        <authorList>
            <consortium name="RefSeq"/>
        </authorList>
    </citation>
    <scope>IDENTIFICATION</scope>
    <source>
        <strain evidence="3">CBS 304.34</strain>
    </source>
</reference>
<reference evidence="1 3" key="1">
    <citation type="journal article" date="2020" name="Stud. Mycol.">
        <title>101 Dothideomycetes genomes: a test case for predicting lifestyles and emergence of pathogens.</title>
        <authorList>
            <person name="Haridas S."/>
            <person name="Albert R."/>
            <person name="Binder M."/>
            <person name="Bloem J."/>
            <person name="Labutti K."/>
            <person name="Salamov A."/>
            <person name="Andreopoulos B."/>
            <person name="Baker S."/>
            <person name="Barry K."/>
            <person name="Bills G."/>
            <person name="Bluhm B."/>
            <person name="Cannon C."/>
            <person name="Castanera R."/>
            <person name="Culley D."/>
            <person name="Daum C."/>
            <person name="Ezra D."/>
            <person name="Gonzalez J."/>
            <person name="Henrissat B."/>
            <person name="Kuo A."/>
            <person name="Liang C."/>
            <person name="Lipzen A."/>
            <person name="Lutzoni F."/>
            <person name="Magnuson J."/>
            <person name="Mondo S."/>
            <person name="Nolan M."/>
            <person name="Ohm R."/>
            <person name="Pangilinan J."/>
            <person name="Park H.-J."/>
            <person name="Ramirez L."/>
            <person name="Alfaro M."/>
            <person name="Sun H."/>
            <person name="Tritt A."/>
            <person name="Yoshinaga Y."/>
            <person name="Zwiers L.-H."/>
            <person name="Turgeon B."/>
            <person name="Goodwin S."/>
            <person name="Spatafora J."/>
            <person name="Crous P."/>
            <person name="Grigoriev I."/>
        </authorList>
    </citation>
    <scope>NUCLEOTIDE SEQUENCE</scope>
    <source>
        <strain evidence="1 3">CBS 304.34</strain>
    </source>
</reference>
<gene>
    <name evidence="1 3" type="ORF">BDZ99DRAFT_464671</name>
</gene>
<evidence type="ECO:0000313" key="3">
    <source>
        <dbReference type="RefSeq" id="XP_033574723.1"/>
    </source>
</evidence>
<name>A0A6A6YGN4_9PEZI</name>
<organism evidence="1">
    <name type="scientific">Mytilinidion resinicola</name>
    <dbReference type="NCBI Taxonomy" id="574789"/>
    <lineage>
        <taxon>Eukaryota</taxon>
        <taxon>Fungi</taxon>
        <taxon>Dikarya</taxon>
        <taxon>Ascomycota</taxon>
        <taxon>Pezizomycotina</taxon>
        <taxon>Dothideomycetes</taxon>
        <taxon>Pleosporomycetidae</taxon>
        <taxon>Mytilinidiales</taxon>
        <taxon>Mytilinidiaceae</taxon>
        <taxon>Mytilinidion</taxon>
    </lineage>
</organism>
<dbReference type="AlphaFoldDB" id="A0A6A6YGN4"/>
<evidence type="ECO:0000313" key="1">
    <source>
        <dbReference type="EMBL" id="KAF2807759.1"/>
    </source>
</evidence>
<protein>
    <submittedName>
        <fullName evidence="1 3">Uncharacterized protein</fullName>
    </submittedName>
</protein>
<dbReference type="Proteomes" id="UP000504636">
    <property type="component" value="Unplaced"/>
</dbReference>
<dbReference type="OrthoDB" id="5275938at2759"/>
<evidence type="ECO:0000313" key="2">
    <source>
        <dbReference type="Proteomes" id="UP000504636"/>
    </source>
</evidence>
<dbReference type="RefSeq" id="XP_033574723.1">
    <property type="nucleotide sequence ID" value="XM_033720378.1"/>
</dbReference>
<proteinExistence type="predicted"/>
<keyword evidence="2" id="KW-1185">Reference proteome</keyword>
<accession>A0A6A6YGN4</accession>
<reference evidence="3" key="2">
    <citation type="submission" date="2020-04" db="EMBL/GenBank/DDBJ databases">
        <authorList>
            <consortium name="NCBI Genome Project"/>
        </authorList>
    </citation>
    <scope>NUCLEOTIDE SEQUENCE</scope>
    <source>
        <strain evidence="3">CBS 304.34</strain>
    </source>
</reference>